<reference evidence="8" key="2">
    <citation type="submission" date="2025-05" db="UniProtKB">
        <authorList>
            <consortium name="EnsemblMetazoa"/>
        </authorList>
    </citation>
    <scope>IDENTIFICATION</scope>
    <source>
        <strain evidence="8">Foshan</strain>
    </source>
</reference>
<evidence type="ECO:0000256" key="1">
    <source>
        <dbReference type="ARBA" id="ARBA00004496"/>
    </source>
</evidence>
<evidence type="ECO:0000313" key="9">
    <source>
        <dbReference type="Proteomes" id="UP000069940"/>
    </source>
</evidence>
<keyword evidence="6" id="KW-0687">Ribonucleoprotein</keyword>
<dbReference type="SUPFAM" id="SSF140864">
    <property type="entry name" value="TROVE domain-like"/>
    <property type="match status" value="1"/>
</dbReference>
<evidence type="ECO:0000256" key="6">
    <source>
        <dbReference type="ARBA" id="ARBA00023274"/>
    </source>
</evidence>
<keyword evidence="3" id="KW-0963">Cytoplasm</keyword>
<evidence type="ECO:0000256" key="3">
    <source>
        <dbReference type="ARBA" id="ARBA00022490"/>
    </source>
</evidence>
<keyword evidence="4" id="KW-0479">Metal-binding</keyword>
<organism evidence="8 9">
    <name type="scientific">Aedes albopictus</name>
    <name type="common">Asian tiger mosquito</name>
    <name type="synonym">Stegomyia albopicta</name>
    <dbReference type="NCBI Taxonomy" id="7160"/>
    <lineage>
        <taxon>Eukaryota</taxon>
        <taxon>Metazoa</taxon>
        <taxon>Ecdysozoa</taxon>
        <taxon>Arthropoda</taxon>
        <taxon>Hexapoda</taxon>
        <taxon>Insecta</taxon>
        <taxon>Pterygota</taxon>
        <taxon>Neoptera</taxon>
        <taxon>Endopterygota</taxon>
        <taxon>Diptera</taxon>
        <taxon>Nematocera</taxon>
        <taxon>Culicoidea</taxon>
        <taxon>Culicidae</taxon>
        <taxon>Culicinae</taxon>
        <taxon>Aedini</taxon>
        <taxon>Aedes</taxon>
        <taxon>Stegomyia</taxon>
    </lineage>
</organism>
<dbReference type="PANTHER" id="PTHR14202:SF0">
    <property type="entry name" value="RNA-BINDING PROTEIN RO60"/>
    <property type="match status" value="1"/>
</dbReference>
<dbReference type="Gene3D" id="3.40.50.410">
    <property type="entry name" value="von Willebrand factor, type A domain"/>
    <property type="match status" value="1"/>
</dbReference>
<keyword evidence="9" id="KW-1185">Reference proteome</keyword>
<dbReference type="GeneID" id="115254114"/>
<sequence length="568" mass="65391">MDTTDVILRYLYLGTTQPYYIYKSKSLDVGLGRLVLEPIKILVQAAKNPDDLELRAKAEKISLREEPVDTIVRAINSGSLPRRDECLFTLAYLIRTYTKPEEKHRVYRVLPNLIAEGKELFQFVQFYQVLAEPKETGFGNGMRKALTKWYDRHTADELAKLLVTDRGAYGWTHRDILRQAHVQLADTAKTQVLLIVKGPGTLEKFRKTEYTGKYVDAVYGALEVESEALTMFNQMKKFKALDTADKACNGITEQQYPFELVPVPLLRSAAVWESLFPRLPYRDILRAAVLLQDFRLLKENDSPLSVAYGNVLNRMTSVRESRLHPIVIYRLMRLFEERQRYHNAVKEAIHTSNNLTLKNSKANPTVLKQFYAVLNESMLNYERTGLRFLVTLDLRSKQSKKRVFGNRLMSCQAAYILLTLPIVKREPHVTVLSFTEQPEELKKVNLSREMDFFKACDHIQNAAVKKTNVKLTRPIEYAEENKMPVDVFITIVDSLIRVNPKRRSPVVKLNAYNKAMKQKARFVIVNLSRHNRDLEHDDMNSTSGVLELAGCAEDAPKLIDAYVKRHFT</sequence>
<reference evidence="9" key="1">
    <citation type="journal article" date="2015" name="Proc. Natl. Acad. Sci. U.S.A.">
        <title>Genome sequence of the Asian Tiger mosquito, Aedes albopictus, reveals insights into its biology, genetics, and evolution.</title>
        <authorList>
            <person name="Chen X.G."/>
            <person name="Jiang X."/>
            <person name="Gu J."/>
            <person name="Xu M."/>
            <person name="Wu Y."/>
            <person name="Deng Y."/>
            <person name="Zhang C."/>
            <person name="Bonizzoni M."/>
            <person name="Dermauw W."/>
            <person name="Vontas J."/>
            <person name="Armbruster P."/>
            <person name="Huang X."/>
            <person name="Yang Y."/>
            <person name="Zhang H."/>
            <person name="He W."/>
            <person name="Peng H."/>
            <person name="Liu Y."/>
            <person name="Wu K."/>
            <person name="Chen J."/>
            <person name="Lirakis M."/>
            <person name="Topalis P."/>
            <person name="Van Leeuwen T."/>
            <person name="Hall A.B."/>
            <person name="Jiang X."/>
            <person name="Thorpe C."/>
            <person name="Mueller R.L."/>
            <person name="Sun C."/>
            <person name="Waterhouse R.M."/>
            <person name="Yan G."/>
            <person name="Tu Z.J."/>
            <person name="Fang X."/>
            <person name="James A.A."/>
        </authorList>
    </citation>
    <scope>NUCLEOTIDE SEQUENCE [LARGE SCALE GENOMIC DNA]</scope>
    <source>
        <strain evidence="9">Foshan</strain>
    </source>
</reference>
<keyword evidence="5" id="KW-0694">RNA-binding</keyword>
<dbReference type="EnsemblMetazoa" id="AALFPA23_003311.R3585">
    <property type="protein sequence ID" value="AALFPA23_003311.P3585"/>
    <property type="gene ID" value="AALFPA23_003311"/>
</dbReference>
<evidence type="ECO:0000313" key="8">
    <source>
        <dbReference type="EnsemblMetazoa" id="AALFPA23_003311.P3585"/>
    </source>
</evidence>
<dbReference type="InterPro" id="IPR040322">
    <property type="entry name" value="TROVE2"/>
</dbReference>
<dbReference type="InterPro" id="IPR008858">
    <property type="entry name" value="TROVE_dom"/>
</dbReference>
<proteinExistence type="inferred from homology"/>
<dbReference type="InterPro" id="IPR037214">
    <property type="entry name" value="TROVE_dom_sf"/>
</dbReference>
<comment type="similarity">
    <text evidence="2">Belongs to the Ro 60 kDa family.</text>
</comment>
<evidence type="ECO:0000259" key="7">
    <source>
        <dbReference type="PROSITE" id="PS50988"/>
    </source>
</evidence>
<dbReference type="Pfam" id="PF25045">
    <property type="entry name" value="vWA_Ro60"/>
    <property type="match status" value="1"/>
</dbReference>
<name>A0ABM1XVM5_AEDAL</name>
<dbReference type="RefSeq" id="XP_029723018.2">
    <property type="nucleotide sequence ID" value="XM_029867158.2"/>
</dbReference>
<dbReference type="PROSITE" id="PS50988">
    <property type="entry name" value="TROVE"/>
    <property type="match status" value="1"/>
</dbReference>
<protein>
    <recommendedName>
        <fullName evidence="7">TROVE domain-containing protein</fullName>
    </recommendedName>
</protein>
<dbReference type="PANTHER" id="PTHR14202">
    <property type="entry name" value="60 KDA RIBONUCLEOPROTEIN SSA/RO"/>
    <property type="match status" value="1"/>
</dbReference>
<dbReference type="InterPro" id="IPR036465">
    <property type="entry name" value="vWFA_dom_sf"/>
</dbReference>
<dbReference type="RefSeq" id="XP_062716241.1">
    <property type="nucleotide sequence ID" value="XM_062860257.1"/>
</dbReference>
<evidence type="ECO:0000256" key="5">
    <source>
        <dbReference type="ARBA" id="ARBA00022884"/>
    </source>
</evidence>
<comment type="subcellular location">
    <subcellularLocation>
        <location evidence="1">Cytoplasm</location>
    </subcellularLocation>
</comment>
<dbReference type="SUPFAM" id="SSF53300">
    <property type="entry name" value="vWA-like"/>
    <property type="match status" value="1"/>
</dbReference>
<dbReference type="Proteomes" id="UP000069940">
    <property type="component" value="Unassembled WGS sequence"/>
</dbReference>
<accession>A0ABM1XVM5</accession>
<dbReference type="EnsemblMetazoa" id="AALFPA23_003311.R3584">
    <property type="protein sequence ID" value="AALFPA23_003311.P3584"/>
    <property type="gene ID" value="AALFPA23_003311"/>
</dbReference>
<feature type="domain" description="TROVE" evidence="7">
    <location>
        <begin position="1"/>
        <end position="365"/>
    </location>
</feature>
<evidence type="ECO:0000256" key="4">
    <source>
        <dbReference type="ARBA" id="ARBA00022723"/>
    </source>
</evidence>
<evidence type="ECO:0000256" key="2">
    <source>
        <dbReference type="ARBA" id="ARBA00007814"/>
    </source>
</evidence>
<dbReference type="InterPro" id="IPR056800">
    <property type="entry name" value="vWA_Ro60"/>
</dbReference>